<dbReference type="InterPro" id="IPR021133">
    <property type="entry name" value="HEAT_type_2"/>
</dbReference>
<organism evidence="5 6">
    <name type="scientific">Globisporangium ultimum (strain ATCC 200006 / CBS 805.95 / DAOM BR144)</name>
    <name type="common">Pythium ultimum</name>
    <dbReference type="NCBI Taxonomy" id="431595"/>
    <lineage>
        <taxon>Eukaryota</taxon>
        <taxon>Sar</taxon>
        <taxon>Stramenopiles</taxon>
        <taxon>Oomycota</taxon>
        <taxon>Peronosporomycetes</taxon>
        <taxon>Pythiales</taxon>
        <taxon>Pythiaceae</taxon>
        <taxon>Globisporangium</taxon>
    </lineage>
</organism>
<accession>K3X6N4</accession>
<proteinExistence type="inferred from homology"/>
<dbReference type="HOGENOM" id="CLU_015533_2_1_1"/>
<feature type="repeat" description="HEAT" evidence="3">
    <location>
        <begin position="200"/>
        <end position="238"/>
    </location>
</feature>
<dbReference type="InterPro" id="IPR054573">
    <property type="entry name" value="PP2A/SF3B1-like_HEAT"/>
</dbReference>
<dbReference type="STRING" id="431595.K3X6N4"/>
<name>K3X6N4_GLOUD</name>
<evidence type="ECO:0000313" key="6">
    <source>
        <dbReference type="Proteomes" id="UP000019132"/>
    </source>
</evidence>
<dbReference type="Proteomes" id="UP000019132">
    <property type="component" value="Unassembled WGS sequence"/>
</dbReference>
<protein>
    <recommendedName>
        <fullName evidence="4">Phosphatase PP2A regulatory subunit A/Splicing factor 3B subunit 1-like HEAT repeat domain-containing protein</fullName>
    </recommendedName>
</protein>
<dbReference type="SUPFAM" id="SSF48371">
    <property type="entry name" value="ARM repeat"/>
    <property type="match status" value="1"/>
</dbReference>
<feature type="repeat" description="HEAT" evidence="3">
    <location>
        <begin position="432"/>
        <end position="470"/>
    </location>
</feature>
<feature type="repeat" description="HEAT" evidence="3">
    <location>
        <begin position="239"/>
        <end position="277"/>
    </location>
</feature>
<dbReference type="Pfam" id="PF22646">
    <property type="entry name" value="PPP2R1A-like_HEAT"/>
    <property type="match status" value="1"/>
</dbReference>
<dbReference type="VEuPathDB" id="FungiDB:PYU1_G012856"/>
<dbReference type="PROSITE" id="PS50077">
    <property type="entry name" value="HEAT_REPEAT"/>
    <property type="match status" value="7"/>
</dbReference>
<dbReference type="InterPro" id="IPR000357">
    <property type="entry name" value="HEAT"/>
</dbReference>
<feature type="repeat" description="HEAT" evidence="3">
    <location>
        <begin position="161"/>
        <end position="199"/>
    </location>
</feature>
<dbReference type="OMA" id="QHAGEFC"/>
<dbReference type="Pfam" id="PF02985">
    <property type="entry name" value="HEAT"/>
    <property type="match status" value="1"/>
</dbReference>
<comment type="similarity">
    <text evidence="2">Belongs to the phosphatase 2A regulatory subunit A family.</text>
</comment>
<evidence type="ECO:0000256" key="2">
    <source>
        <dbReference type="ARBA" id="ARBA00038332"/>
    </source>
</evidence>
<keyword evidence="6" id="KW-1185">Reference proteome</keyword>
<dbReference type="PANTHER" id="PTHR10648:SF4">
    <property type="entry name" value="PROTEIN PHOSPHATASE 2 (FORMERLY 2A), REGULATORY SUBUNIT A, BETA ISOFORM-RELATED"/>
    <property type="match status" value="1"/>
</dbReference>
<dbReference type="PANTHER" id="PTHR10648">
    <property type="entry name" value="SERINE/THREONINE-PROTEIN PHOSPHATASE PP2A 65 KDA REGULATORY SUBUNIT"/>
    <property type="match status" value="1"/>
</dbReference>
<keyword evidence="1" id="KW-0677">Repeat</keyword>
<dbReference type="EnsemblProtists" id="PYU1_T012883">
    <property type="protein sequence ID" value="PYU1_T012883"/>
    <property type="gene ID" value="PYU1_G012856"/>
</dbReference>
<dbReference type="GO" id="GO:0005829">
    <property type="term" value="C:cytosol"/>
    <property type="evidence" value="ECO:0007669"/>
    <property type="project" value="TreeGrafter"/>
</dbReference>
<dbReference type="GO" id="GO:0005634">
    <property type="term" value="C:nucleus"/>
    <property type="evidence" value="ECO:0007669"/>
    <property type="project" value="TreeGrafter"/>
</dbReference>
<feature type="domain" description="Phosphatase PP2A regulatory subunit A/Splicing factor 3B subunit 1-like HEAT repeat" evidence="4">
    <location>
        <begin position="272"/>
        <end position="348"/>
    </location>
</feature>
<dbReference type="InterPro" id="IPR051023">
    <property type="entry name" value="PP2A_Regulatory_Subunit_A"/>
</dbReference>
<dbReference type="FunFam" id="1.25.10.10:FF:000318">
    <property type="entry name" value="Serine/threonine-protein phosphatase 2A regulatory subunit A gamma isoform"/>
    <property type="match status" value="1"/>
</dbReference>
<evidence type="ECO:0000256" key="1">
    <source>
        <dbReference type="ARBA" id="ARBA00022737"/>
    </source>
</evidence>
<dbReference type="InParanoid" id="K3X6N4"/>
<reference evidence="6" key="1">
    <citation type="journal article" date="2010" name="Genome Biol.">
        <title>Genome sequence of the necrotrophic plant pathogen Pythium ultimum reveals original pathogenicity mechanisms and effector repertoire.</title>
        <authorList>
            <person name="Levesque C.A."/>
            <person name="Brouwer H."/>
            <person name="Cano L."/>
            <person name="Hamilton J.P."/>
            <person name="Holt C."/>
            <person name="Huitema E."/>
            <person name="Raffaele S."/>
            <person name="Robideau G.P."/>
            <person name="Thines M."/>
            <person name="Win J."/>
            <person name="Zerillo M.M."/>
            <person name="Beakes G.W."/>
            <person name="Boore J.L."/>
            <person name="Busam D."/>
            <person name="Dumas B."/>
            <person name="Ferriera S."/>
            <person name="Fuerstenberg S.I."/>
            <person name="Gachon C.M."/>
            <person name="Gaulin E."/>
            <person name="Govers F."/>
            <person name="Grenville-Briggs L."/>
            <person name="Horner N."/>
            <person name="Hostetler J."/>
            <person name="Jiang R.H."/>
            <person name="Johnson J."/>
            <person name="Krajaejun T."/>
            <person name="Lin H."/>
            <person name="Meijer H.J."/>
            <person name="Moore B."/>
            <person name="Morris P."/>
            <person name="Phuntmart V."/>
            <person name="Puiu D."/>
            <person name="Shetty J."/>
            <person name="Stajich J.E."/>
            <person name="Tripathy S."/>
            <person name="Wawra S."/>
            <person name="van West P."/>
            <person name="Whitty B.R."/>
            <person name="Coutinho P.M."/>
            <person name="Henrissat B."/>
            <person name="Martin F."/>
            <person name="Thomas P.D."/>
            <person name="Tyler B.M."/>
            <person name="De Vries R.P."/>
            <person name="Kamoun S."/>
            <person name="Yandell M."/>
            <person name="Tisserat N."/>
            <person name="Buell C.R."/>
        </authorList>
    </citation>
    <scope>NUCLEOTIDE SEQUENCE</scope>
    <source>
        <strain evidence="6">DAOM:BR144</strain>
    </source>
</reference>
<dbReference type="InterPro" id="IPR016024">
    <property type="entry name" value="ARM-type_fold"/>
</dbReference>
<feature type="repeat" description="HEAT" evidence="3">
    <location>
        <begin position="317"/>
        <end position="355"/>
    </location>
</feature>
<reference evidence="6" key="2">
    <citation type="submission" date="2010-04" db="EMBL/GenBank/DDBJ databases">
        <authorList>
            <person name="Buell R."/>
            <person name="Hamilton J."/>
            <person name="Hostetler J."/>
        </authorList>
    </citation>
    <scope>NUCLEOTIDE SEQUENCE [LARGE SCALE GENOMIC DNA]</scope>
    <source>
        <strain evidence="6">DAOM:BR144</strain>
    </source>
</reference>
<dbReference type="InterPro" id="IPR011989">
    <property type="entry name" value="ARM-like"/>
</dbReference>
<dbReference type="EMBL" id="GL376581">
    <property type="status" value="NOT_ANNOTATED_CDS"/>
    <property type="molecule type" value="Genomic_DNA"/>
</dbReference>
<reference evidence="5" key="3">
    <citation type="submission" date="2015-02" db="UniProtKB">
        <authorList>
            <consortium name="EnsemblProtists"/>
        </authorList>
    </citation>
    <scope>IDENTIFICATION</scope>
    <source>
        <strain evidence="5">DAOM BR144</strain>
    </source>
</reference>
<sequence length="578" mass="63695">MAEDEVYPIALLTEELKSDEVETRIKAMRRLRTVAQALGADRTRSELLPFLQEATEDEDEVLVALAEELGGFVELVGGAQYASILVEPLEVLAGVEETVVRDRAVESLQKVAAVAPNAGDVFVPLVKKLTEGDWFTSRVSACSLFASVYPKLTEPGKKKELRDFFQVLCNDDTPMVRRAAASNIGKFAPTLEKEHLNGLILPLFRALTTDDQDSVRLLAIESCSAIAQLLSPEENAQHVLPIVRSSVEDRSWRVRFSVAKDFFPLSRAMGSQITESELLSCFTNLLQDAEAEVRAASAKNLSGYITIVKSDLFSSEILPLLSTLSQDTAPNVRTAVSIAIMELAPKLGEATSKSTLAPLLLLFLRDEVVDVRLNILKRMEYLAQWMSSFEGILLPAISDLARDLQWRVREAVILSIPALAGSLGNQYFQEHLLEIYMSSFTDMVGEVRLSATKILPQLLEAVGSDYILHNIIPRLAQTFDRSVIYQERVNVLHGIKQLATEKASGELLAVMLALAVRGARDKIPNVRFVASMTLEQLCKYADASTVSTQVRPCLSELVNDTDADVKYYSSLAMDAVQG</sequence>
<evidence type="ECO:0000313" key="5">
    <source>
        <dbReference type="EnsemblProtists" id="PYU1_T012883"/>
    </source>
</evidence>
<feature type="repeat" description="HEAT" evidence="3">
    <location>
        <begin position="393"/>
        <end position="431"/>
    </location>
</feature>
<dbReference type="GO" id="GO:0000159">
    <property type="term" value="C:protein phosphatase type 2A complex"/>
    <property type="evidence" value="ECO:0007669"/>
    <property type="project" value="TreeGrafter"/>
</dbReference>
<feature type="repeat" description="HEAT" evidence="3">
    <location>
        <begin position="278"/>
        <end position="316"/>
    </location>
</feature>
<dbReference type="GO" id="GO:0019888">
    <property type="term" value="F:protein phosphatase regulator activity"/>
    <property type="evidence" value="ECO:0007669"/>
    <property type="project" value="TreeGrafter"/>
</dbReference>
<dbReference type="Gene3D" id="1.25.10.10">
    <property type="entry name" value="Leucine-rich Repeat Variant"/>
    <property type="match status" value="1"/>
</dbReference>
<evidence type="ECO:0000256" key="3">
    <source>
        <dbReference type="PROSITE-ProRule" id="PRU00103"/>
    </source>
</evidence>
<dbReference type="eggNOG" id="KOG0211">
    <property type="taxonomic scope" value="Eukaryota"/>
</dbReference>
<evidence type="ECO:0000259" key="4">
    <source>
        <dbReference type="Pfam" id="PF22646"/>
    </source>
</evidence>
<dbReference type="AlphaFoldDB" id="K3X6N4"/>